<keyword evidence="1" id="KW-1133">Transmembrane helix</keyword>
<evidence type="ECO:0000313" key="2">
    <source>
        <dbReference type="EMBL" id="EGG30645.1"/>
    </source>
</evidence>
<feature type="transmembrane region" description="Helical" evidence="1">
    <location>
        <begin position="21"/>
        <end position="41"/>
    </location>
</feature>
<evidence type="ECO:0000256" key="1">
    <source>
        <dbReference type="SAM" id="Phobius"/>
    </source>
</evidence>
<protein>
    <submittedName>
        <fullName evidence="2">Uncharacterized protein</fullName>
    </submittedName>
</protein>
<evidence type="ECO:0000313" key="3">
    <source>
        <dbReference type="Proteomes" id="UP000005615"/>
    </source>
</evidence>
<comment type="caution">
    <text evidence="2">The sequence shown here is derived from an EMBL/GenBank/DDBJ whole genome shotgun (WGS) entry which is preliminary data.</text>
</comment>
<gene>
    <name evidence="2" type="ORF">IMCC3088_269</name>
</gene>
<proteinExistence type="predicted"/>
<name>F3KZF8_9GAMM</name>
<accession>F3KZF8</accession>
<dbReference type="STRING" id="2518989.IMCC3088_269"/>
<dbReference type="AlphaFoldDB" id="F3KZF8"/>
<keyword evidence="3" id="KW-1185">Reference proteome</keyword>
<organism evidence="2 3">
    <name type="scientific">Aequoribacter fuscus</name>
    <dbReference type="NCBI Taxonomy" id="2518989"/>
    <lineage>
        <taxon>Bacteria</taxon>
        <taxon>Pseudomonadati</taxon>
        <taxon>Pseudomonadota</taxon>
        <taxon>Gammaproteobacteria</taxon>
        <taxon>Cellvibrionales</taxon>
        <taxon>Halieaceae</taxon>
        <taxon>Aequoribacter</taxon>
    </lineage>
</organism>
<keyword evidence="1" id="KW-0812">Transmembrane</keyword>
<sequence>MLKSITNEHILALARKHRQAGIQFIAYLVIVLVGATAYFTLA</sequence>
<reference evidence="2 3" key="1">
    <citation type="journal article" date="2011" name="J. Bacteriol.">
        <title>Genome sequence of strain IMCC3088, a proteorhodopsin-containing marine bacterium belonging to the OM60/NOR5 clade.</title>
        <authorList>
            <person name="Jang Y."/>
            <person name="Oh H.M."/>
            <person name="Kang I."/>
            <person name="Lee K."/>
            <person name="Yang S.J."/>
            <person name="Cho J.C."/>
        </authorList>
    </citation>
    <scope>NUCLEOTIDE SEQUENCE [LARGE SCALE GENOMIC DNA]</scope>
    <source>
        <strain evidence="2 3">IMCC3088</strain>
    </source>
</reference>
<keyword evidence="1" id="KW-0472">Membrane</keyword>
<dbReference type="Proteomes" id="UP000005615">
    <property type="component" value="Unassembled WGS sequence"/>
</dbReference>
<dbReference type="EMBL" id="AEIG01000011">
    <property type="protein sequence ID" value="EGG30645.1"/>
    <property type="molecule type" value="Genomic_DNA"/>
</dbReference>